<keyword evidence="6" id="KW-0808">Transferase</keyword>
<dbReference type="KEGG" id="dpn:BCB69_05065"/>
<evidence type="ECO:0000313" key="6">
    <source>
        <dbReference type="EMBL" id="RID94733.1"/>
    </source>
</evidence>
<dbReference type="GO" id="GO:0008483">
    <property type="term" value="F:transaminase activity"/>
    <property type="evidence" value="ECO:0007669"/>
    <property type="project" value="UniProtKB-KW"/>
</dbReference>
<dbReference type="Pfam" id="PF01212">
    <property type="entry name" value="Beta_elim_lyase"/>
    <property type="match status" value="1"/>
</dbReference>
<dbReference type="InterPro" id="IPR015422">
    <property type="entry name" value="PyrdxlP-dep_Trfase_small"/>
</dbReference>
<dbReference type="Proteomes" id="UP000094757">
    <property type="component" value="Chromosome"/>
</dbReference>
<dbReference type="Proteomes" id="UP000266262">
    <property type="component" value="Unassembled WGS sequence"/>
</dbReference>
<evidence type="ECO:0000313" key="7">
    <source>
        <dbReference type="Proteomes" id="UP000094757"/>
    </source>
</evidence>
<dbReference type="Gene3D" id="3.40.640.10">
    <property type="entry name" value="Type I PLP-dependent aspartate aminotransferase-like (Major domain)"/>
    <property type="match status" value="1"/>
</dbReference>
<evidence type="ECO:0000313" key="8">
    <source>
        <dbReference type="Proteomes" id="UP000266262"/>
    </source>
</evidence>
<name>A0A1B3WEI5_9FIRM</name>
<feature type="domain" description="Aromatic amino acid beta-eliminating lyase/threonine aldolase" evidence="4">
    <location>
        <begin position="10"/>
        <end position="249"/>
    </location>
</feature>
<sequence length="351" mass="39051">MTTPIEKLHFTSDYMTGAHPRIIQKLMDTNMYATQGYGDDEFTTSAEQKILKACTCPNGEVKFLVGGTQTNATVIDCILKPYQGVIAANTGHIATHEAGAIEYGGHKVLSVPHQQGKISATDIESIMQEYQSDLNKNHTVMPGMVYISHPTEFGTLYTKKELLSLSTVCHKYHLPLYVDGARLAYALGSPDNEITLSDLSKLADIFYIGGTKCGTLFGEAVVLTQKNMIPHFFTMIKQHGALLAKGRLLGIQFDTLFTNNLYETIGQNAVSYGQQIKETLINSQFTVPFDSPTNQIFFVIENNLLAHLAEQVEFGFMQKWSDSESLIRLCTSWSTTEEDTNKLLQIIRNLK</sequence>
<reference evidence="6 8" key="3">
    <citation type="submission" date="2018-08" db="EMBL/GenBank/DDBJ databases">
        <title>Draft genome sequence of Dialister pneumosintes KCOM 1685.</title>
        <authorList>
            <person name="Kook J.-K."/>
            <person name="Park S.-N."/>
            <person name="Lim Y.K."/>
        </authorList>
    </citation>
    <scope>NUCLEOTIDE SEQUENCE [LARGE SCALE GENOMIC DNA]</scope>
    <source>
        <strain evidence="6 8">KCOM 1685</strain>
    </source>
</reference>
<protein>
    <submittedName>
        <fullName evidence="6">Aminotransferase class I/II-fold pyridoxal phosphate-dependent enzyme</fullName>
    </submittedName>
    <submittedName>
        <fullName evidence="5">Threonine aldolase</fullName>
    </submittedName>
</protein>
<proteinExistence type="inferred from homology"/>
<dbReference type="PANTHER" id="PTHR48097:SF5">
    <property type="entry name" value="LOW SPECIFICITY L-THREONINE ALDOLASE"/>
    <property type="match status" value="1"/>
</dbReference>
<dbReference type="EMBL" id="QWKU01000001">
    <property type="protein sequence ID" value="RID94733.1"/>
    <property type="molecule type" value="Genomic_DNA"/>
</dbReference>
<gene>
    <name evidence="5" type="ORF">BCB69_05065</name>
    <name evidence="6" type="ORF">DX915_04335</name>
</gene>
<keyword evidence="6" id="KW-0032">Aminotransferase</keyword>
<dbReference type="EMBL" id="CP017037">
    <property type="protein sequence ID" value="AOH39370.1"/>
    <property type="molecule type" value="Genomic_DNA"/>
</dbReference>
<comment type="similarity">
    <text evidence="2">Belongs to the threonine aldolase family.</text>
</comment>
<dbReference type="AlphaFoldDB" id="A0A1B3WEI5"/>
<dbReference type="SUPFAM" id="SSF53383">
    <property type="entry name" value="PLP-dependent transferases"/>
    <property type="match status" value="1"/>
</dbReference>
<evidence type="ECO:0000256" key="1">
    <source>
        <dbReference type="ARBA" id="ARBA00001933"/>
    </source>
</evidence>
<reference evidence="7" key="1">
    <citation type="submission" date="2016-08" db="EMBL/GenBank/DDBJ databases">
        <authorList>
            <person name="Holder M.E."/>
            <person name="Ajami N.J."/>
            <person name="Petrosino J.F."/>
        </authorList>
    </citation>
    <scope>NUCLEOTIDE SEQUENCE [LARGE SCALE GENOMIC DNA]</scope>
    <source>
        <strain evidence="7">F0677</strain>
    </source>
</reference>
<evidence type="ECO:0000256" key="2">
    <source>
        <dbReference type="ARBA" id="ARBA00006966"/>
    </source>
</evidence>
<reference evidence="5" key="2">
    <citation type="submission" date="2016-08" db="EMBL/GenBank/DDBJ databases">
        <authorList>
            <person name="Seilhamer J.J."/>
        </authorList>
    </citation>
    <scope>NUCLEOTIDE SEQUENCE [LARGE SCALE GENOMIC DNA]</scope>
    <source>
        <strain evidence="5">F0677</strain>
    </source>
</reference>
<comment type="cofactor">
    <cofactor evidence="1">
        <name>pyridoxal 5'-phosphate</name>
        <dbReference type="ChEBI" id="CHEBI:597326"/>
    </cofactor>
</comment>
<dbReference type="Gene3D" id="3.90.1150.10">
    <property type="entry name" value="Aspartate Aminotransferase, domain 1"/>
    <property type="match status" value="1"/>
</dbReference>
<dbReference type="OrthoDB" id="9774495at2"/>
<organism evidence="5 7">
    <name type="scientific">Dialister pneumosintes</name>
    <dbReference type="NCBI Taxonomy" id="39950"/>
    <lineage>
        <taxon>Bacteria</taxon>
        <taxon>Bacillati</taxon>
        <taxon>Bacillota</taxon>
        <taxon>Negativicutes</taxon>
        <taxon>Veillonellales</taxon>
        <taxon>Veillonellaceae</taxon>
        <taxon>Dialister</taxon>
    </lineage>
</organism>
<evidence type="ECO:0000313" key="5">
    <source>
        <dbReference type="EMBL" id="AOH39370.1"/>
    </source>
</evidence>
<dbReference type="InterPro" id="IPR015421">
    <property type="entry name" value="PyrdxlP-dep_Trfase_major"/>
</dbReference>
<dbReference type="RefSeq" id="WP_069177195.1">
    <property type="nucleotide sequence ID" value="NZ_CP017037.1"/>
</dbReference>
<accession>A0A1B3WEI5</accession>
<evidence type="ECO:0000259" key="4">
    <source>
        <dbReference type="Pfam" id="PF01212"/>
    </source>
</evidence>
<dbReference type="STRING" id="39950.BCB69_05065"/>
<dbReference type="GO" id="GO:0016829">
    <property type="term" value="F:lyase activity"/>
    <property type="evidence" value="ECO:0007669"/>
    <property type="project" value="InterPro"/>
</dbReference>
<dbReference type="InterPro" id="IPR015424">
    <property type="entry name" value="PyrdxlP-dep_Trfase"/>
</dbReference>
<dbReference type="PANTHER" id="PTHR48097">
    <property type="entry name" value="L-THREONINE ALDOLASE-RELATED"/>
    <property type="match status" value="1"/>
</dbReference>
<keyword evidence="3" id="KW-0663">Pyridoxal phosphate</keyword>
<keyword evidence="8" id="KW-1185">Reference proteome</keyword>
<dbReference type="GO" id="GO:0006520">
    <property type="term" value="P:amino acid metabolic process"/>
    <property type="evidence" value="ECO:0007669"/>
    <property type="project" value="InterPro"/>
</dbReference>
<evidence type="ECO:0000256" key="3">
    <source>
        <dbReference type="ARBA" id="ARBA00022898"/>
    </source>
</evidence>
<dbReference type="InterPro" id="IPR001597">
    <property type="entry name" value="ArAA_b-elim_lyase/Thr_aldolase"/>
</dbReference>